<accession>A0A1H0U737</accession>
<dbReference type="OrthoDB" id="8451433at2"/>
<sequence length="267" mass="29645">MHEYASICVEQVKAMRGQLCNWKSTCWPNQHGISTYCQEVGFDHPVALIEDGKLCYCCCACFGQDTPIEVSPNNFVPVRDIAQNDLVLSGFQKEGGIEWQQRDIALSSGFNAQIGFDIMYYVHYLLDTDSQGVFVTRDHLFLLPSGKVKPVQYLTPRDRLARPHGAPVEVVLVVLAKYQGGVHHLAFGGFDNTTLDGHLLSAHGVVSADFAVQLAFSCNQLNPALLESSAEEPLQVGTREYLARYDSPERRAFLGDSRQWPPGLVPQ</sequence>
<dbReference type="AlphaFoldDB" id="A0A1H0U737"/>
<evidence type="ECO:0000313" key="2">
    <source>
        <dbReference type="Proteomes" id="UP000199317"/>
    </source>
</evidence>
<dbReference type="InterPro" id="IPR036844">
    <property type="entry name" value="Hint_dom_sf"/>
</dbReference>
<protein>
    <recommendedName>
        <fullName evidence="3">Hint domain-containing protein</fullName>
    </recommendedName>
</protein>
<gene>
    <name evidence="1" type="ORF">SAMN04489708_11816</name>
</gene>
<evidence type="ECO:0000313" key="1">
    <source>
        <dbReference type="EMBL" id="SDP61795.1"/>
    </source>
</evidence>
<evidence type="ECO:0008006" key="3">
    <source>
        <dbReference type="Google" id="ProtNLM"/>
    </source>
</evidence>
<dbReference type="Gene3D" id="2.170.16.10">
    <property type="entry name" value="Hedgehog/Intein (Hint) domain"/>
    <property type="match status" value="1"/>
</dbReference>
<dbReference type="SUPFAM" id="SSF51294">
    <property type="entry name" value="Hedgehog/intein (Hint) domain"/>
    <property type="match status" value="1"/>
</dbReference>
<keyword evidence="2" id="KW-1185">Reference proteome</keyword>
<dbReference type="RefSeq" id="WP_092835723.1">
    <property type="nucleotide sequence ID" value="NZ_FNJL01000018.1"/>
</dbReference>
<name>A0A1H0U737_9BURK</name>
<reference evidence="2" key="1">
    <citation type="submission" date="2016-10" db="EMBL/GenBank/DDBJ databases">
        <authorList>
            <person name="Varghese N."/>
            <person name="Submissions S."/>
        </authorList>
    </citation>
    <scope>NUCLEOTIDE SEQUENCE [LARGE SCALE GENOMIC DNA]</scope>
    <source>
        <strain evidence="2">DSM 17101</strain>
    </source>
</reference>
<dbReference type="EMBL" id="FNJL01000018">
    <property type="protein sequence ID" value="SDP61795.1"/>
    <property type="molecule type" value="Genomic_DNA"/>
</dbReference>
<dbReference type="Proteomes" id="UP000199317">
    <property type="component" value="Unassembled WGS sequence"/>
</dbReference>
<proteinExistence type="predicted"/>
<organism evidence="1 2">
    <name type="scientific">Paracidovorax cattleyae</name>
    <dbReference type="NCBI Taxonomy" id="80868"/>
    <lineage>
        <taxon>Bacteria</taxon>
        <taxon>Pseudomonadati</taxon>
        <taxon>Pseudomonadota</taxon>
        <taxon>Betaproteobacteria</taxon>
        <taxon>Burkholderiales</taxon>
        <taxon>Comamonadaceae</taxon>
        <taxon>Paracidovorax</taxon>
    </lineage>
</organism>